<dbReference type="EMBL" id="JARBDR010000793">
    <property type="protein sequence ID" value="KAJ8307481.1"/>
    <property type="molecule type" value="Genomic_DNA"/>
</dbReference>
<dbReference type="InterPro" id="IPR011042">
    <property type="entry name" value="6-blade_b-propeller_TolB-like"/>
</dbReference>
<accession>A0ABQ9EU51</accession>
<dbReference type="Gene3D" id="2.120.10.30">
    <property type="entry name" value="TolB, C-terminal domain"/>
    <property type="match status" value="1"/>
</dbReference>
<sequence length="88" mass="9781">MADSDLDTLKSSSVKFTGIVCDASGNILLSDWTNHTIHLVDINGQFIQYLMTESDGMKRPWGLRITPKGSLWICCDNGDTIKVVKYNS</sequence>
<organism evidence="1 2">
    <name type="scientific">Tegillarca granosa</name>
    <name type="common">Malaysian cockle</name>
    <name type="synonym">Anadara granosa</name>
    <dbReference type="NCBI Taxonomy" id="220873"/>
    <lineage>
        <taxon>Eukaryota</taxon>
        <taxon>Metazoa</taxon>
        <taxon>Spiralia</taxon>
        <taxon>Lophotrochozoa</taxon>
        <taxon>Mollusca</taxon>
        <taxon>Bivalvia</taxon>
        <taxon>Autobranchia</taxon>
        <taxon>Pteriomorphia</taxon>
        <taxon>Arcoida</taxon>
        <taxon>Arcoidea</taxon>
        <taxon>Arcidae</taxon>
        <taxon>Tegillarca</taxon>
    </lineage>
</organism>
<dbReference type="Proteomes" id="UP001217089">
    <property type="component" value="Unassembled WGS sequence"/>
</dbReference>
<comment type="caution">
    <text evidence="1">The sequence shown here is derived from an EMBL/GenBank/DDBJ whole genome shotgun (WGS) entry which is preliminary data.</text>
</comment>
<reference evidence="1 2" key="1">
    <citation type="submission" date="2022-12" db="EMBL/GenBank/DDBJ databases">
        <title>Chromosome-level genome of Tegillarca granosa.</title>
        <authorList>
            <person name="Kim J."/>
        </authorList>
    </citation>
    <scope>NUCLEOTIDE SEQUENCE [LARGE SCALE GENOMIC DNA]</scope>
    <source>
        <strain evidence="1">Teg-2019</strain>
        <tissue evidence="1">Adductor muscle</tissue>
    </source>
</reference>
<gene>
    <name evidence="1" type="ORF">KUTeg_015565</name>
</gene>
<evidence type="ECO:0000313" key="1">
    <source>
        <dbReference type="EMBL" id="KAJ8307481.1"/>
    </source>
</evidence>
<dbReference type="SUPFAM" id="SSF101898">
    <property type="entry name" value="NHL repeat"/>
    <property type="match status" value="1"/>
</dbReference>
<proteinExistence type="predicted"/>
<protein>
    <submittedName>
        <fullName evidence="1">Uncharacterized protein</fullName>
    </submittedName>
</protein>
<evidence type="ECO:0000313" key="2">
    <source>
        <dbReference type="Proteomes" id="UP001217089"/>
    </source>
</evidence>
<name>A0ABQ9EU51_TEGGR</name>
<keyword evidence="2" id="KW-1185">Reference proteome</keyword>